<dbReference type="GeneID" id="81431375"/>
<name>A0A9W9HLB4_9EURO</name>
<dbReference type="GO" id="GO:0004674">
    <property type="term" value="F:protein serine/threonine kinase activity"/>
    <property type="evidence" value="ECO:0007669"/>
    <property type="project" value="UniProtKB-KW"/>
</dbReference>
<dbReference type="EMBL" id="JAPQKN010000008">
    <property type="protein sequence ID" value="KAJ5150823.1"/>
    <property type="molecule type" value="Genomic_DNA"/>
</dbReference>
<dbReference type="RefSeq" id="XP_056538156.1">
    <property type="nucleotide sequence ID" value="XM_056692199.1"/>
</dbReference>
<organism evidence="1 2">
    <name type="scientific">Penicillium canariense</name>
    <dbReference type="NCBI Taxonomy" id="189055"/>
    <lineage>
        <taxon>Eukaryota</taxon>
        <taxon>Fungi</taxon>
        <taxon>Dikarya</taxon>
        <taxon>Ascomycota</taxon>
        <taxon>Pezizomycotina</taxon>
        <taxon>Eurotiomycetes</taxon>
        <taxon>Eurotiomycetidae</taxon>
        <taxon>Eurotiales</taxon>
        <taxon>Aspergillaceae</taxon>
        <taxon>Penicillium</taxon>
    </lineage>
</organism>
<gene>
    <name evidence="1" type="ORF">N7482_010075</name>
</gene>
<dbReference type="Gene3D" id="1.25.40.10">
    <property type="entry name" value="Tetratricopeptide repeat domain"/>
    <property type="match status" value="2"/>
</dbReference>
<sequence length="420" mass="46679">MLTGMGELARLHVEAGDYAAAEPLVREMQGAAEADSEPAQLASYLLGRVCEETDRGGEAVDHYRAAAESTRRVLGDADETTLVYVGDLVRALVAEGVMTEAFELAADLLKRRRETRGEYHGETVETKKDLIFIYPALGFWPEAERVQRDVLRFTETKHADQVEDVCILLEALVESCGKQGWTTEAEGFGRRAMDLRLAREGIEDEATLRSIVNLARVLVDHGKTDEAEGMLDLVQDTCQHVFDDGDDARDIALPARAYLLFKQGRLDEAVTLQQNVVVNNRDNLEAILFLVQLHEKLRDYESARRVLRKATSVTFSESSAASGELEKSGLVRTFIQSVRLKTATEDVGDAVGMGRMALARTEAWCRLNYAHGELHLECLQAMEALYETLGEEEEVLQMRLKVSWLLLSNPTASAMRVSGN</sequence>
<evidence type="ECO:0000313" key="2">
    <source>
        <dbReference type="Proteomes" id="UP001149163"/>
    </source>
</evidence>
<proteinExistence type="predicted"/>
<comment type="caution">
    <text evidence="1">The sequence shown here is derived from an EMBL/GenBank/DDBJ whole genome shotgun (WGS) entry which is preliminary data.</text>
</comment>
<keyword evidence="1" id="KW-0723">Serine/threonine-protein kinase</keyword>
<keyword evidence="1" id="KW-0418">Kinase</keyword>
<dbReference type="PANTHER" id="PTHR46082">
    <property type="entry name" value="ATP/GTP-BINDING PROTEIN-RELATED"/>
    <property type="match status" value="1"/>
</dbReference>
<dbReference type="AlphaFoldDB" id="A0A9W9HLB4"/>
<dbReference type="Pfam" id="PF13432">
    <property type="entry name" value="TPR_16"/>
    <property type="match status" value="2"/>
</dbReference>
<dbReference type="PANTHER" id="PTHR46082:SF11">
    <property type="entry name" value="AAA+ ATPASE DOMAIN-CONTAINING PROTEIN-RELATED"/>
    <property type="match status" value="1"/>
</dbReference>
<protein>
    <submittedName>
        <fullName evidence="1">Serine/threonine protein kinase</fullName>
    </submittedName>
</protein>
<dbReference type="SUPFAM" id="SSF48452">
    <property type="entry name" value="TPR-like"/>
    <property type="match status" value="2"/>
</dbReference>
<reference evidence="1" key="1">
    <citation type="submission" date="2022-11" db="EMBL/GenBank/DDBJ databases">
        <authorList>
            <person name="Petersen C."/>
        </authorList>
    </citation>
    <scope>NUCLEOTIDE SEQUENCE</scope>
    <source>
        <strain evidence="1">IBT 26290</strain>
    </source>
</reference>
<keyword evidence="2" id="KW-1185">Reference proteome</keyword>
<evidence type="ECO:0000313" key="1">
    <source>
        <dbReference type="EMBL" id="KAJ5150823.1"/>
    </source>
</evidence>
<keyword evidence="1" id="KW-0808">Transferase</keyword>
<dbReference type="Proteomes" id="UP001149163">
    <property type="component" value="Unassembled WGS sequence"/>
</dbReference>
<accession>A0A9W9HLB4</accession>
<dbReference type="OrthoDB" id="10532349at2759"/>
<reference evidence="1" key="2">
    <citation type="journal article" date="2023" name="IMA Fungus">
        <title>Comparative genomic study of the Penicillium genus elucidates a diverse pangenome and 15 lateral gene transfer events.</title>
        <authorList>
            <person name="Petersen C."/>
            <person name="Sorensen T."/>
            <person name="Nielsen M.R."/>
            <person name="Sondergaard T.E."/>
            <person name="Sorensen J.L."/>
            <person name="Fitzpatrick D.A."/>
            <person name="Frisvad J.C."/>
            <person name="Nielsen K.L."/>
        </authorList>
    </citation>
    <scope>NUCLEOTIDE SEQUENCE</scope>
    <source>
        <strain evidence="1">IBT 26290</strain>
    </source>
</reference>
<dbReference type="InterPro" id="IPR053137">
    <property type="entry name" value="NLR-like"/>
</dbReference>
<dbReference type="InterPro" id="IPR011990">
    <property type="entry name" value="TPR-like_helical_dom_sf"/>
</dbReference>